<evidence type="ECO:0000256" key="1">
    <source>
        <dbReference type="SAM" id="Phobius"/>
    </source>
</evidence>
<keyword evidence="3" id="KW-1185">Reference proteome</keyword>
<reference evidence="2 3" key="1">
    <citation type="submission" date="2019-06" db="EMBL/GenBank/DDBJ databases">
        <title>Sequencing the genomes of 1000 actinobacteria strains.</title>
        <authorList>
            <person name="Klenk H.-P."/>
        </authorList>
    </citation>
    <scope>NUCLEOTIDE SEQUENCE [LARGE SCALE GENOMIC DNA]</scope>
    <source>
        <strain evidence="2 3">DSM 45511</strain>
    </source>
</reference>
<accession>A0A543FRI1</accession>
<evidence type="ECO:0000313" key="2">
    <source>
        <dbReference type="EMBL" id="TQM36428.1"/>
    </source>
</evidence>
<gene>
    <name evidence="2" type="ORF">FB388_7891</name>
</gene>
<protein>
    <submittedName>
        <fullName evidence="2">Fluoroquinolone transport system permease protein</fullName>
    </submittedName>
</protein>
<comment type="caution">
    <text evidence="2">The sequence shown here is derived from an EMBL/GenBank/DDBJ whole genome shotgun (WGS) entry which is preliminary data.</text>
</comment>
<feature type="transmembrane region" description="Helical" evidence="1">
    <location>
        <begin position="171"/>
        <end position="191"/>
    </location>
</feature>
<sequence>MGGTTGFIATFGRNDLRTVRRDSMLVTVMLGPFLYAAALWFLPAITGHVAREYAFDLVPYHSAIVSAFCVLGPPLLLGAVLALQLLDERDQNTLAALRVTPVPPATYTAYRAGSTIALTTFSVLASLTVSGQVDAWTLLLSVPIALTAGLLAPVLGLVMASLGRNKIEGLAVMRVIGLAVFTVPMIPFFILDSPWQLAFGVVPAYWPVRAFWSAFDGGTYGLYVAGGLLYNAALVGVLLRVATMRLR</sequence>
<keyword evidence="1" id="KW-0472">Membrane</keyword>
<proteinExistence type="predicted"/>
<feature type="transmembrane region" description="Helical" evidence="1">
    <location>
        <begin position="107"/>
        <end position="129"/>
    </location>
</feature>
<name>A0A543FRI1_9PSEU</name>
<dbReference type="EMBL" id="VFPH01000003">
    <property type="protein sequence ID" value="TQM36428.1"/>
    <property type="molecule type" value="Genomic_DNA"/>
</dbReference>
<evidence type="ECO:0000313" key="3">
    <source>
        <dbReference type="Proteomes" id="UP000319818"/>
    </source>
</evidence>
<dbReference type="Proteomes" id="UP000319818">
    <property type="component" value="Unassembled WGS sequence"/>
</dbReference>
<keyword evidence="1" id="KW-0812">Transmembrane</keyword>
<keyword evidence="1" id="KW-1133">Transmembrane helix</keyword>
<feature type="transmembrane region" description="Helical" evidence="1">
    <location>
        <begin position="63"/>
        <end position="86"/>
    </location>
</feature>
<feature type="transmembrane region" description="Helical" evidence="1">
    <location>
        <begin position="23"/>
        <end position="43"/>
    </location>
</feature>
<organism evidence="2 3">
    <name type="scientific">Pseudonocardia cypriaca</name>
    <dbReference type="NCBI Taxonomy" id="882449"/>
    <lineage>
        <taxon>Bacteria</taxon>
        <taxon>Bacillati</taxon>
        <taxon>Actinomycetota</taxon>
        <taxon>Actinomycetes</taxon>
        <taxon>Pseudonocardiales</taxon>
        <taxon>Pseudonocardiaceae</taxon>
        <taxon>Pseudonocardia</taxon>
    </lineage>
</organism>
<feature type="transmembrane region" description="Helical" evidence="1">
    <location>
        <begin position="135"/>
        <end position="159"/>
    </location>
</feature>
<dbReference type="AlphaFoldDB" id="A0A543FRI1"/>
<dbReference type="OrthoDB" id="3567423at2"/>
<feature type="transmembrane region" description="Helical" evidence="1">
    <location>
        <begin position="220"/>
        <end position="242"/>
    </location>
</feature>
<dbReference type="RefSeq" id="WP_142107634.1">
    <property type="nucleotide sequence ID" value="NZ_VFPH01000003.1"/>
</dbReference>